<dbReference type="Gene3D" id="3.80.10.10">
    <property type="entry name" value="Ribonuclease Inhibitor"/>
    <property type="match status" value="1"/>
</dbReference>
<dbReference type="AlphaFoldDB" id="A0AAE0SKQ0"/>
<dbReference type="Proteomes" id="UP001195483">
    <property type="component" value="Unassembled WGS sequence"/>
</dbReference>
<reference evidence="1" key="1">
    <citation type="journal article" date="2021" name="Genome Biol. Evol.">
        <title>A High-Quality Reference Genome for a Parasitic Bivalve with Doubly Uniparental Inheritance (Bivalvia: Unionida).</title>
        <authorList>
            <person name="Smith C.H."/>
        </authorList>
    </citation>
    <scope>NUCLEOTIDE SEQUENCE</scope>
    <source>
        <strain evidence="1">CHS0354</strain>
    </source>
</reference>
<keyword evidence="2" id="KW-1185">Reference proteome</keyword>
<protein>
    <submittedName>
        <fullName evidence="1">Uncharacterized protein</fullName>
    </submittedName>
</protein>
<accession>A0AAE0SKQ0</accession>
<name>A0AAE0SKQ0_9BIVA</name>
<dbReference type="EMBL" id="JAEAOA010000884">
    <property type="protein sequence ID" value="KAK3593781.1"/>
    <property type="molecule type" value="Genomic_DNA"/>
</dbReference>
<dbReference type="SUPFAM" id="SSF52058">
    <property type="entry name" value="L domain-like"/>
    <property type="match status" value="1"/>
</dbReference>
<dbReference type="InterPro" id="IPR032675">
    <property type="entry name" value="LRR_dom_sf"/>
</dbReference>
<gene>
    <name evidence="1" type="ORF">CHS0354_014322</name>
</gene>
<reference evidence="1" key="3">
    <citation type="submission" date="2023-05" db="EMBL/GenBank/DDBJ databases">
        <authorList>
            <person name="Smith C.H."/>
        </authorList>
    </citation>
    <scope>NUCLEOTIDE SEQUENCE</scope>
    <source>
        <strain evidence="1">CHS0354</strain>
        <tissue evidence="1">Mantle</tissue>
    </source>
</reference>
<evidence type="ECO:0000313" key="2">
    <source>
        <dbReference type="Proteomes" id="UP001195483"/>
    </source>
</evidence>
<proteinExistence type="predicted"/>
<evidence type="ECO:0000313" key="1">
    <source>
        <dbReference type="EMBL" id="KAK3593781.1"/>
    </source>
</evidence>
<organism evidence="1 2">
    <name type="scientific">Potamilus streckersoni</name>
    <dbReference type="NCBI Taxonomy" id="2493646"/>
    <lineage>
        <taxon>Eukaryota</taxon>
        <taxon>Metazoa</taxon>
        <taxon>Spiralia</taxon>
        <taxon>Lophotrochozoa</taxon>
        <taxon>Mollusca</taxon>
        <taxon>Bivalvia</taxon>
        <taxon>Autobranchia</taxon>
        <taxon>Heteroconchia</taxon>
        <taxon>Palaeoheterodonta</taxon>
        <taxon>Unionida</taxon>
        <taxon>Unionoidea</taxon>
        <taxon>Unionidae</taxon>
        <taxon>Ambleminae</taxon>
        <taxon>Lampsilini</taxon>
        <taxon>Potamilus</taxon>
    </lineage>
</organism>
<reference evidence="1" key="2">
    <citation type="journal article" date="2021" name="Genome Biol. Evol.">
        <title>Developing a high-quality reference genome for a parasitic bivalve with doubly uniparental inheritance (Bivalvia: Unionida).</title>
        <authorList>
            <person name="Smith C.H."/>
        </authorList>
    </citation>
    <scope>NUCLEOTIDE SEQUENCE</scope>
    <source>
        <strain evidence="1">CHS0354</strain>
        <tissue evidence="1">Mantle</tissue>
    </source>
</reference>
<sequence>MDIEGNKSIIHLDIESNKSTIQLDIESNKSIIHLDIESNKSTLQLDIESNKSTIQLDIESNKSTIQLDIESNKSIIQLDIESNKNIIQFYTNQSKLNKYNLCGGRVDYGAHVYRSLTFTHCSRGFWSRIDQRGHMRTLASSFAWVGSSSRFFFSPVILMCMF</sequence>
<comment type="caution">
    <text evidence="1">The sequence shown here is derived from an EMBL/GenBank/DDBJ whole genome shotgun (WGS) entry which is preliminary data.</text>
</comment>